<proteinExistence type="predicted"/>
<feature type="region of interest" description="Disordered" evidence="1">
    <location>
        <begin position="93"/>
        <end position="114"/>
    </location>
</feature>
<gene>
    <name evidence="2" type="ORF">NCTC1542_07053</name>
</gene>
<name>A0A378WDH9_MYCFO</name>
<sequence length="218" mass="23832">MLAVRDYSSLPTVIAAASHHRDRFGLRCRGRLSQRRVLAGLRDLSVLKLGTGPAAAQRLCRQGNCPSTAVSPVSRLARRPLIVSSMCWSPITSTPRRVSGPHHRAPGGSSTGHHVGTGQLDRYHHRKIMGSGGDWHPRSNPGLLEPRCFECPVEERPLAFEVARVSPRSCQHAALIRMLSHAPVQEASIRPARRRDGISDRVLYIVGVKGVLVTVDDS</sequence>
<accession>A0A378WDH9</accession>
<evidence type="ECO:0000256" key="1">
    <source>
        <dbReference type="SAM" id="MobiDB-lite"/>
    </source>
</evidence>
<protein>
    <submittedName>
        <fullName evidence="2">Uncharacterized protein</fullName>
    </submittedName>
</protein>
<evidence type="ECO:0000313" key="3">
    <source>
        <dbReference type="Proteomes" id="UP000255389"/>
    </source>
</evidence>
<dbReference type="Proteomes" id="UP000255389">
    <property type="component" value="Unassembled WGS sequence"/>
</dbReference>
<evidence type="ECO:0000313" key="2">
    <source>
        <dbReference type="EMBL" id="SUA31698.1"/>
    </source>
</evidence>
<organism evidence="2 3">
    <name type="scientific">Mycolicibacterium fortuitum</name>
    <name type="common">Mycobacterium fortuitum</name>
    <dbReference type="NCBI Taxonomy" id="1766"/>
    <lineage>
        <taxon>Bacteria</taxon>
        <taxon>Bacillati</taxon>
        <taxon>Actinomycetota</taxon>
        <taxon>Actinomycetes</taxon>
        <taxon>Mycobacteriales</taxon>
        <taxon>Mycobacteriaceae</taxon>
        <taxon>Mycolicibacterium</taxon>
    </lineage>
</organism>
<dbReference type="AlphaFoldDB" id="A0A378WDH9"/>
<dbReference type="EMBL" id="UGQY01000006">
    <property type="protein sequence ID" value="SUA31698.1"/>
    <property type="molecule type" value="Genomic_DNA"/>
</dbReference>
<reference evidence="2 3" key="1">
    <citation type="submission" date="2018-06" db="EMBL/GenBank/DDBJ databases">
        <authorList>
            <consortium name="Pathogen Informatics"/>
            <person name="Doyle S."/>
        </authorList>
    </citation>
    <scope>NUCLEOTIDE SEQUENCE [LARGE SCALE GENOMIC DNA]</scope>
    <source>
        <strain evidence="2 3">NCTC1542</strain>
    </source>
</reference>